<comment type="cofactor">
    <cofactor evidence="3">
        <name>Zn(2+)</name>
        <dbReference type="ChEBI" id="CHEBI:29105"/>
    </cofactor>
    <text evidence="3">Binds 1 zinc ion per subunit.</text>
</comment>
<reference evidence="6" key="1">
    <citation type="journal article" date="2020" name="mSystems">
        <title>Genome- and Community-Level Interaction Insights into Carbon Utilization and Element Cycling Functions of Hydrothermarchaeota in Hydrothermal Sediment.</title>
        <authorList>
            <person name="Zhou Z."/>
            <person name="Liu Y."/>
            <person name="Xu W."/>
            <person name="Pan J."/>
            <person name="Luo Z.H."/>
            <person name="Li M."/>
        </authorList>
    </citation>
    <scope>NUCLEOTIDE SEQUENCE [LARGE SCALE GENOMIC DNA]</scope>
    <source>
        <strain evidence="6">SpSt-114</strain>
    </source>
</reference>
<comment type="catalytic activity">
    <reaction evidence="3">
        <text>N(6)-acetyl-L-lysyl-[protein] + NAD(+) + H2O = 2''-O-acetyl-ADP-D-ribose + nicotinamide + L-lysyl-[protein]</text>
        <dbReference type="Rhea" id="RHEA:43636"/>
        <dbReference type="Rhea" id="RHEA-COMP:9752"/>
        <dbReference type="Rhea" id="RHEA-COMP:10731"/>
        <dbReference type="ChEBI" id="CHEBI:15377"/>
        <dbReference type="ChEBI" id="CHEBI:17154"/>
        <dbReference type="ChEBI" id="CHEBI:29969"/>
        <dbReference type="ChEBI" id="CHEBI:57540"/>
        <dbReference type="ChEBI" id="CHEBI:61930"/>
        <dbReference type="ChEBI" id="CHEBI:83767"/>
        <dbReference type="EC" id="2.3.1.286"/>
    </reaction>
</comment>
<comment type="domain">
    <text evidence="3">2 residues (Tyr-52 and Arg-55) present in a large hydrophobic pocket are probably involved in substrate specificity. They are important for desuccinylation activity, but dispensable for deacetylation activity.</text>
</comment>
<dbReference type="PANTHER" id="PTHR11085">
    <property type="entry name" value="NAD-DEPENDENT PROTEIN DEACYLASE SIRTUIN-5, MITOCHONDRIAL-RELATED"/>
    <property type="match status" value="1"/>
</dbReference>
<dbReference type="EMBL" id="DSAC01000001">
    <property type="protein sequence ID" value="HHO73020.1"/>
    <property type="molecule type" value="Genomic_DNA"/>
</dbReference>
<dbReference type="GO" id="GO:0017136">
    <property type="term" value="F:histone deacetylase activity, NAD-dependent"/>
    <property type="evidence" value="ECO:0007669"/>
    <property type="project" value="TreeGrafter"/>
</dbReference>
<feature type="domain" description="Deacetylase sirtuin-type" evidence="5">
    <location>
        <begin position="1"/>
        <end position="226"/>
    </location>
</feature>
<dbReference type="CDD" id="cd01412">
    <property type="entry name" value="SIRT5_Af1_CobB"/>
    <property type="match status" value="1"/>
</dbReference>
<feature type="binding site" evidence="3">
    <location>
        <begin position="81"/>
        <end position="84"/>
    </location>
    <ligand>
        <name>NAD(+)</name>
        <dbReference type="ChEBI" id="CHEBI:57540"/>
    </ligand>
</feature>
<feature type="binding site" evidence="3">
    <location>
        <begin position="8"/>
        <end position="27"/>
    </location>
    <ligand>
        <name>NAD(+)</name>
        <dbReference type="ChEBI" id="CHEBI:57540"/>
    </ligand>
</feature>
<dbReference type="InterPro" id="IPR029035">
    <property type="entry name" value="DHS-like_NAD/FAD-binding_dom"/>
</dbReference>
<feature type="binding site" evidence="3 4">
    <location>
        <position position="128"/>
    </location>
    <ligand>
        <name>Zn(2+)</name>
        <dbReference type="ChEBI" id="CHEBI:29105"/>
    </ligand>
</feature>
<dbReference type="InterPro" id="IPR050134">
    <property type="entry name" value="NAD-dep_sirtuin_deacylases"/>
</dbReference>
<evidence type="ECO:0000256" key="4">
    <source>
        <dbReference type="PROSITE-ProRule" id="PRU00236"/>
    </source>
</evidence>
<keyword evidence="3 4" id="KW-0862">Zinc</keyword>
<feature type="binding site" evidence="3">
    <location>
        <position position="212"/>
    </location>
    <ligand>
        <name>NAD(+)</name>
        <dbReference type="ChEBI" id="CHEBI:57540"/>
    </ligand>
</feature>
<dbReference type="InterPro" id="IPR026591">
    <property type="entry name" value="Sirtuin_cat_small_dom_sf"/>
</dbReference>
<dbReference type="SUPFAM" id="SSF52467">
    <property type="entry name" value="DHS-like NAD/FAD-binding domain"/>
    <property type="match status" value="1"/>
</dbReference>
<sequence length="226" mass="25317">MNLVVLTGAGVSAESGIPTFRGEEGLWKNFKPEELATPEAFRKNPKLVWEWYDWRRQLISKAQPNKAHKLLAQLNAVIITQNVDGLHQRAGTKKVIELHGNIWRVRCTSCGEEYENYEVPLREIPPKCKFCNGLLRPAVVWFGESLPMDALEEAERLAKSCEVFLVVGTSGVVYPAGLLPFVAKQHGAKVVEINPESTPISEIADVVIREKASVGVERFIQRMLNL</sequence>
<feature type="binding site" evidence="3">
    <location>
        <begin position="194"/>
        <end position="196"/>
    </location>
    <ligand>
        <name>NAD(+)</name>
        <dbReference type="ChEBI" id="CHEBI:57540"/>
    </ligand>
</feature>
<dbReference type="Gene3D" id="3.30.1600.10">
    <property type="entry name" value="SIR2/SIRT2 'Small Domain"/>
    <property type="match status" value="1"/>
</dbReference>
<dbReference type="GO" id="GO:0036055">
    <property type="term" value="F:protein-succinyllysine desuccinylase activity"/>
    <property type="evidence" value="ECO:0007669"/>
    <property type="project" value="UniProtKB-UniRule"/>
</dbReference>
<comment type="similarity">
    <text evidence="3">Belongs to the sirtuin family. Class III subfamily.</text>
</comment>
<dbReference type="Gene3D" id="3.40.50.1220">
    <property type="entry name" value="TPP-binding domain"/>
    <property type="match status" value="1"/>
</dbReference>
<comment type="subcellular location">
    <subcellularLocation>
        <location evidence="3">Cytoplasm</location>
    </subcellularLocation>
</comment>
<evidence type="ECO:0000256" key="2">
    <source>
        <dbReference type="ARBA" id="ARBA00023027"/>
    </source>
</evidence>
<protein>
    <recommendedName>
        <fullName evidence="3">NAD-dependent protein deacylase</fullName>
        <ecNumber evidence="3">2.3.1.286</ecNumber>
    </recommendedName>
    <alternativeName>
        <fullName evidence="3">Regulatory protein SIR2 homolog</fullName>
    </alternativeName>
</protein>
<feature type="binding site" evidence="3">
    <location>
        <position position="55"/>
    </location>
    <ligand>
        <name>substrate</name>
    </ligand>
</feature>
<comment type="caution">
    <text evidence="6">The sequence shown here is derived from an EMBL/GenBank/DDBJ whole genome shotgun (WGS) entry which is preliminary data.</text>
</comment>
<dbReference type="Pfam" id="PF02146">
    <property type="entry name" value="SIR2"/>
    <property type="match status" value="1"/>
</dbReference>
<dbReference type="InterPro" id="IPR026590">
    <property type="entry name" value="Ssirtuin_cat_dom"/>
</dbReference>
<dbReference type="PROSITE" id="PS50305">
    <property type="entry name" value="SIRTUIN"/>
    <property type="match status" value="1"/>
</dbReference>
<feature type="binding site" evidence="3 4">
    <location>
        <position position="107"/>
    </location>
    <ligand>
        <name>Zn(2+)</name>
        <dbReference type="ChEBI" id="CHEBI:29105"/>
    </ligand>
</feature>
<dbReference type="InterPro" id="IPR003000">
    <property type="entry name" value="Sirtuin"/>
</dbReference>
<dbReference type="PANTHER" id="PTHR11085:SF4">
    <property type="entry name" value="NAD-DEPENDENT PROTEIN DEACYLASE"/>
    <property type="match status" value="1"/>
</dbReference>
<dbReference type="HAMAP" id="MF_01121">
    <property type="entry name" value="Sirtuin_ClassIII"/>
    <property type="match status" value="1"/>
</dbReference>
<evidence type="ECO:0000256" key="1">
    <source>
        <dbReference type="ARBA" id="ARBA00022679"/>
    </source>
</evidence>
<dbReference type="InterPro" id="IPR027546">
    <property type="entry name" value="Sirtuin_class_III"/>
</dbReference>
<organism evidence="6">
    <name type="scientific">Thermocrinis ruber</name>
    <dbReference type="NCBI Taxonomy" id="75906"/>
    <lineage>
        <taxon>Bacteria</taxon>
        <taxon>Pseudomonadati</taxon>
        <taxon>Aquificota</taxon>
        <taxon>Aquificia</taxon>
        <taxon>Aquificales</taxon>
        <taxon>Aquificaceae</taxon>
        <taxon>Thermocrinis</taxon>
    </lineage>
</organism>
<proteinExistence type="inferred from homology"/>
<dbReference type="GO" id="GO:0005737">
    <property type="term" value="C:cytoplasm"/>
    <property type="evidence" value="ECO:0007669"/>
    <property type="project" value="UniProtKB-SubCell"/>
</dbReference>
<keyword evidence="1" id="KW-0808">Transferase</keyword>
<evidence type="ECO:0000256" key="3">
    <source>
        <dbReference type="HAMAP-Rule" id="MF_01121"/>
    </source>
</evidence>
<keyword evidence="3 4" id="KW-0479">Metal-binding</keyword>
<accession>A0A7C5SX37</accession>
<evidence type="ECO:0000259" key="5">
    <source>
        <dbReference type="PROSITE" id="PS50305"/>
    </source>
</evidence>
<gene>
    <name evidence="3" type="primary">cobB</name>
    <name evidence="6" type="ORF">ENN04_00035</name>
</gene>
<feature type="binding site" evidence="3">
    <location>
        <position position="52"/>
    </location>
    <ligand>
        <name>substrate</name>
    </ligand>
</feature>
<dbReference type="GO" id="GO:0070403">
    <property type="term" value="F:NAD+ binding"/>
    <property type="evidence" value="ECO:0007669"/>
    <property type="project" value="UniProtKB-UniRule"/>
</dbReference>
<keyword evidence="2 3" id="KW-0520">NAD</keyword>
<dbReference type="EC" id="2.3.1.286" evidence="3"/>
<comment type="function">
    <text evidence="3">NAD-dependent lysine deacetylase and desuccinylase that specifically removes acetyl and succinyl groups on target proteins. Modulates the activities of several proteins which are inactive in their acylated form.</text>
</comment>
<feature type="binding site" evidence="3">
    <location>
        <begin position="168"/>
        <end position="170"/>
    </location>
    <ligand>
        <name>NAD(+)</name>
        <dbReference type="ChEBI" id="CHEBI:57540"/>
    </ligand>
</feature>
<feature type="active site" description="Proton acceptor" evidence="3 4">
    <location>
        <position position="99"/>
    </location>
</feature>
<evidence type="ECO:0000313" key="6">
    <source>
        <dbReference type="EMBL" id="HHO73020.1"/>
    </source>
</evidence>
<dbReference type="GO" id="GO:0036054">
    <property type="term" value="F:protein-malonyllysine demalonylase activity"/>
    <property type="evidence" value="ECO:0007669"/>
    <property type="project" value="InterPro"/>
</dbReference>
<keyword evidence="3" id="KW-0963">Cytoplasm</keyword>
<feature type="binding site" evidence="3 4">
    <location>
        <position position="110"/>
    </location>
    <ligand>
        <name>Zn(2+)</name>
        <dbReference type="ChEBI" id="CHEBI:29105"/>
    </ligand>
</feature>
<dbReference type="GO" id="GO:0008270">
    <property type="term" value="F:zinc ion binding"/>
    <property type="evidence" value="ECO:0007669"/>
    <property type="project" value="UniProtKB-UniRule"/>
</dbReference>
<name>A0A7C5SX37_9AQUI</name>
<dbReference type="AlphaFoldDB" id="A0A7C5SX37"/>
<comment type="catalytic activity">
    <reaction evidence="3">
        <text>N(6)-succinyl-L-lysyl-[protein] + NAD(+) + H2O = 2''-O-succinyl-ADP-D-ribose + nicotinamide + L-lysyl-[protein]</text>
        <dbReference type="Rhea" id="RHEA:47668"/>
        <dbReference type="Rhea" id="RHEA-COMP:9752"/>
        <dbReference type="Rhea" id="RHEA-COMP:11877"/>
        <dbReference type="ChEBI" id="CHEBI:15377"/>
        <dbReference type="ChEBI" id="CHEBI:17154"/>
        <dbReference type="ChEBI" id="CHEBI:29969"/>
        <dbReference type="ChEBI" id="CHEBI:57540"/>
        <dbReference type="ChEBI" id="CHEBI:87830"/>
        <dbReference type="ChEBI" id="CHEBI:87832"/>
    </reaction>
</comment>
<dbReference type="NCBIfam" id="NF001753">
    <property type="entry name" value="PRK00481.1-3"/>
    <property type="match status" value="1"/>
</dbReference>
<feature type="binding site" evidence="3 4">
    <location>
        <position position="131"/>
    </location>
    <ligand>
        <name>Zn(2+)</name>
        <dbReference type="ChEBI" id="CHEBI:29105"/>
    </ligand>
</feature>